<feature type="chain" id="PRO_5037356434" evidence="1">
    <location>
        <begin position="24"/>
        <end position="232"/>
    </location>
</feature>
<evidence type="ECO:0000313" key="3">
    <source>
        <dbReference type="WBParaSite" id="Gr19_v10_g3133.t1"/>
    </source>
</evidence>
<feature type="signal peptide" evidence="1">
    <location>
        <begin position="1"/>
        <end position="23"/>
    </location>
</feature>
<reference evidence="3" key="1">
    <citation type="submission" date="2022-11" db="UniProtKB">
        <authorList>
            <consortium name="WormBaseParasite"/>
        </authorList>
    </citation>
    <scope>IDENTIFICATION</scope>
</reference>
<sequence>METFWALILVSFFATNSLDKAESVQLEELEELPLQTFNELFVDECLDKLNPIQLISSDKLNPIQLISLDKLNPIQLISLDKLNPIQLIIIFLLSQSLITLITPRQSEILLKMSKNNKYSDSEQKELMKSYYEIKGQNPKTSDEKITKRLNINRATLVCVGAEHQGSTFHCHQVPEQSAARLQSLHAQLTTLRDTSNGNRAEEEAVTATAADANARPNVYVLLFHRTVYVLLS</sequence>
<evidence type="ECO:0000313" key="2">
    <source>
        <dbReference type="Proteomes" id="UP000887572"/>
    </source>
</evidence>
<dbReference type="AlphaFoldDB" id="A0A914HP80"/>
<organism evidence="2 3">
    <name type="scientific">Globodera rostochiensis</name>
    <name type="common">Golden nematode worm</name>
    <name type="synonym">Heterodera rostochiensis</name>
    <dbReference type="NCBI Taxonomy" id="31243"/>
    <lineage>
        <taxon>Eukaryota</taxon>
        <taxon>Metazoa</taxon>
        <taxon>Ecdysozoa</taxon>
        <taxon>Nematoda</taxon>
        <taxon>Chromadorea</taxon>
        <taxon>Rhabditida</taxon>
        <taxon>Tylenchina</taxon>
        <taxon>Tylenchomorpha</taxon>
        <taxon>Tylenchoidea</taxon>
        <taxon>Heteroderidae</taxon>
        <taxon>Heteroderinae</taxon>
        <taxon>Globodera</taxon>
    </lineage>
</organism>
<keyword evidence="2" id="KW-1185">Reference proteome</keyword>
<name>A0A914HP80_GLORO</name>
<dbReference type="Proteomes" id="UP000887572">
    <property type="component" value="Unplaced"/>
</dbReference>
<proteinExistence type="predicted"/>
<evidence type="ECO:0000256" key="1">
    <source>
        <dbReference type="SAM" id="SignalP"/>
    </source>
</evidence>
<keyword evidence="1" id="KW-0732">Signal</keyword>
<protein>
    <submittedName>
        <fullName evidence="3">Homeobox domain-containing protein</fullName>
    </submittedName>
</protein>
<accession>A0A914HP80</accession>
<dbReference type="WBParaSite" id="Gr19_v10_g3133.t1">
    <property type="protein sequence ID" value="Gr19_v10_g3133.t1"/>
    <property type="gene ID" value="Gr19_v10_g3133"/>
</dbReference>